<gene>
    <name evidence="2" type="ORF">H9X81_01510</name>
</gene>
<dbReference type="Proteomes" id="UP000724149">
    <property type="component" value="Unassembled WGS sequence"/>
</dbReference>
<dbReference type="Gene3D" id="2.60.120.10">
    <property type="entry name" value="Jelly Rolls"/>
    <property type="match status" value="1"/>
</dbReference>
<dbReference type="CDD" id="cd00038">
    <property type="entry name" value="CAP_ED"/>
    <property type="match status" value="1"/>
</dbReference>
<dbReference type="InterPro" id="IPR014710">
    <property type="entry name" value="RmlC-like_jellyroll"/>
</dbReference>
<protein>
    <submittedName>
        <fullName evidence="2">Crp/Fnr family transcriptional regulator</fullName>
    </submittedName>
</protein>
<evidence type="ECO:0000313" key="2">
    <source>
        <dbReference type="EMBL" id="MBM6922372.1"/>
    </source>
</evidence>
<feature type="domain" description="Cyclic nucleotide-binding" evidence="1">
    <location>
        <begin position="25"/>
        <end position="124"/>
    </location>
</feature>
<dbReference type="Pfam" id="PF00027">
    <property type="entry name" value="cNMP_binding"/>
    <property type="match status" value="1"/>
</dbReference>
<reference evidence="2 3" key="1">
    <citation type="journal article" date="2021" name="Sci. Rep.">
        <title>The distribution of antibiotic resistance genes in chicken gut microbiota commensals.</title>
        <authorList>
            <person name="Juricova H."/>
            <person name="Matiasovicova J."/>
            <person name="Kubasova T."/>
            <person name="Cejkova D."/>
            <person name="Rychlik I."/>
        </authorList>
    </citation>
    <scope>NUCLEOTIDE SEQUENCE [LARGE SCALE GENOMIC DNA]</scope>
    <source>
        <strain evidence="2 3">An564</strain>
    </source>
</reference>
<accession>A0ABS2GIS8</accession>
<name>A0ABS2GIS8_9FIRM</name>
<dbReference type="SUPFAM" id="SSF51206">
    <property type="entry name" value="cAMP-binding domain-like"/>
    <property type="match status" value="1"/>
</dbReference>
<dbReference type="InterPro" id="IPR000595">
    <property type="entry name" value="cNMP-bd_dom"/>
</dbReference>
<dbReference type="EMBL" id="JACSNR010000001">
    <property type="protein sequence ID" value="MBM6922372.1"/>
    <property type="molecule type" value="Genomic_DNA"/>
</dbReference>
<sequence length="191" mass="21692">MEQYKCYTADYAPYFTADINGWKPIIQTQSPRHYKRGSIICQHYGEDQNVILIQTGLVSMSFLHESGIERIHFLGSTGYVFGFRSCLSGRPYGGALTAITDVSAYKIPSEVVSREMQKNEEFFRFAMFGEYERGMVYSRKLEFLALPTNIKKVAALLLSMAYRTGHFRDGGTIIPIRMTHELIAKSSTRTG</sequence>
<dbReference type="RefSeq" id="WP_204719325.1">
    <property type="nucleotide sequence ID" value="NZ_JACSNR010000001.1"/>
</dbReference>
<evidence type="ECO:0000313" key="3">
    <source>
        <dbReference type="Proteomes" id="UP000724149"/>
    </source>
</evidence>
<keyword evidence="3" id="KW-1185">Reference proteome</keyword>
<organism evidence="2 3">
    <name type="scientific">Hydrogenoanaerobacterium saccharovorans</name>
    <dbReference type="NCBI Taxonomy" id="474960"/>
    <lineage>
        <taxon>Bacteria</taxon>
        <taxon>Bacillati</taxon>
        <taxon>Bacillota</taxon>
        <taxon>Clostridia</taxon>
        <taxon>Eubacteriales</taxon>
        <taxon>Oscillospiraceae</taxon>
        <taxon>Hydrogenoanaerobacterium</taxon>
    </lineage>
</organism>
<comment type="caution">
    <text evidence="2">The sequence shown here is derived from an EMBL/GenBank/DDBJ whole genome shotgun (WGS) entry which is preliminary data.</text>
</comment>
<evidence type="ECO:0000259" key="1">
    <source>
        <dbReference type="PROSITE" id="PS50042"/>
    </source>
</evidence>
<proteinExistence type="predicted"/>
<dbReference type="PROSITE" id="PS50042">
    <property type="entry name" value="CNMP_BINDING_3"/>
    <property type="match status" value="1"/>
</dbReference>
<dbReference type="InterPro" id="IPR018490">
    <property type="entry name" value="cNMP-bd_dom_sf"/>
</dbReference>